<dbReference type="Gene3D" id="3.10.450.50">
    <property type="match status" value="1"/>
</dbReference>
<sequence length="126" mass="14737">MKFEEAKAILNPMFDEFEKNYYAGKVEKTVEDHFHPEGVIVHKGIGAHYGKKQVLEGMHKMMEEYGKVKFHRSNECYCGCEGCICAAYDVCFDSEKKGKVHGKVFQVWKKEGEKWKLYHDEYDISK</sequence>
<evidence type="ECO:0000313" key="2">
    <source>
        <dbReference type="EMBL" id="KHJ75557.1"/>
    </source>
</evidence>
<name>A0A0B1RWL3_OESDE</name>
<dbReference type="OrthoDB" id="5852458at2759"/>
<dbReference type="InterPro" id="IPR032710">
    <property type="entry name" value="NTF2-like_dom_sf"/>
</dbReference>
<reference evidence="2 3" key="1">
    <citation type="submission" date="2014-03" db="EMBL/GenBank/DDBJ databases">
        <title>Draft genome of the hookworm Oesophagostomum dentatum.</title>
        <authorList>
            <person name="Mitreva M."/>
        </authorList>
    </citation>
    <scope>NUCLEOTIDE SEQUENCE [LARGE SCALE GENOMIC DNA]</scope>
    <source>
        <strain evidence="2 3">OD-Hann</strain>
    </source>
</reference>
<feature type="domain" description="DUF4440" evidence="1">
    <location>
        <begin position="16"/>
        <end position="117"/>
    </location>
</feature>
<dbReference type="InterPro" id="IPR027843">
    <property type="entry name" value="DUF4440"/>
</dbReference>
<dbReference type="Pfam" id="PF14534">
    <property type="entry name" value="DUF4440"/>
    <property type="match status" value="1"/>
</dbReference>
<proteinExistence type="predicted"/>
<dbReference type="Proteomes" id="UP000053660">
    <property type="component" value="Unassembled WGS sequence"/>
</dbReference>
<gene>
    <name evidence="2" type="ORF">OESDEN_24827</name>
</gene>
<dbReference type="SUPFAM" id="SSF54427">
    <property type="entry name" value="NTF2-like"/>
    <property type="match status" value="1"/>
</dbReference>
<evidence type="ECO:0000259" key="1">
    <source>
        <dbReference type="Pfam" id="PF14534"/>
    </source>
</evidence>
<accession>A0A0B1RWL3</accession>
<evidence type="ECO:0000313" key="3">
    <source>
        <dbReference type="Proteomes" id="UP000053660"/>
    </source>
</evidence>
<organism evidence="2 3">
    <name type="scientific">Oesophagostomum dentatum</name>
    <name type="common">Nodular worm</name>
    <dbReference type="NCBI Taxonomy" id="61180"/>
    <lineage>
        <taxon>Eukaryota</taxon>
        <taxon>Metazoa</taxon>
        <taxon>Ecdysozoa</taxon>
        <taxon>Nematoda</taxon>
        <taxon>Chromadorea</taxon>
        <taxon>Rhabditida</taxon>
        <taxon>Rhabditina</taxon>
        <taxon>Rhabditomorpha</taxon>
        <taxon>Strongyloidea</taxon>
        <taxon>Strongylidae</taxon>
        <taxon>Oesophagostomum</taxon>
    </lineage>
</organism>
<dbReference type="EMBL" id="KN612629">
    <property type="protein sequence ID" value="KHJ75557.1"/>
    <property type="molecule type" value="Genomic_DNA"/>
</dbReference>
<dbReference type="AlphaFoldDB" id="A0A0B1RWL3"/>
<keyword evidence="3" id="KW-1185">Reference proteome</keyword>
<protein>
    <recommendedName>
        <fullName evidence="1">DUF4440 domain-containing protein</fullName>
    </recommendedName>
</protein>